<accession>A0A0B6XZV8</accession>
<name>A0A0B6XZV8_9EUPU</name>
<dbReference type="EMBL" id="HACG01002559">
    <property type="protein sequence ID" value="CEK49424.1"/>
    <property type="molecule type" value="Transcribed_RNA"/>
</dbReference>
<dbReference type="AlphaFoldDB" id="A0A0B6XZV8"/>
<protein>
    <submittedName>
        <fullName evidence="1">Uncharacterized protein</fullName>
    </submittedName>
</protein>
<evidence type="ECO:0000313" key="1">
    <source>
        <dbReference type="EMBL" id="CEK49424.1"/>
    </source>
</evidence>
<proteinExistence type="predicted"/>
<sequence length="129" mass="14606">GDLVVHGKNETALSENIKVPQGWECGTNQRKVQDKENFEEEIQNGDFLIQCELSSLKISADKGNLYCLGGNDIQKIRQNDKFLNMKTESPIVDGGSPRTDQIDCIWYQSPFVIKGYSIRDPSHNRFLNS</sequence>
<organism evidence="1">
    <name type="scientific">Arion vulgaris</name>
    <dbReference type="NCBI Taxonomy" id="1028688"/>
    <lineage>
        <taxon>Eukaryota</taxon>
        <taxon>Metazoa</taxon>
        <taxon>Spiralia</taxon>
        <taxon>Lophotrochozoa</taxon>
        <taxon>Mollusca</taxon>
        <taxon>Gastropoda</taxon>
        <taxon>Heterobranchia</taxon>
        <taxon>Euthyneura</taxon>
        <taxon>Panpulmonata</taxon>
        <taxon>Eupulmonata</taxon>
        <taxon>Stylommatophora</taxon>
        <taxon>Helicina</taxon>
        <taxon>Arionoidea</taxon>
        <taxon>Arionidae</taxon>
        <taxon>Arion</taxon>
    </lineage>
</organism>
<feature type="non-terminal residue" evidence="1">
    <location>
        <position position="1"/>
    </location>
</feature>
<reference evidence="1" key="1">
    <citation type="submission" date="2014-12" db="EMBL/GenBank/DDBJ databases">
        <title>Insight into the proteome of Arion vulgaris.</title>
        <authorList>
            <person name="Aradska J."/>
            <person name="Bulat T."/>
            <person name="Smidak R."/>
            <person name="Sarate P."/>
            <person name="Gangsoo J."/>
            <person name="Sialana F."/>
            <person name="Bilban M."/>
            <person name="Lubec G."/>
        </authorList>
    </citation>
    <scope>NUCLEOTIDE SEQUENCE</scope>
    <source>
        <tissue evidence="1">Skin</tissue>
    </source>
</reference>
<gene>
    <name evidence="1" type="primary">ORF7686</name>
</gene>